<dbReference type="InterPro" id="IPR052733">
    <property type="entry name" value="Chloroplast_QOR"/>
</dbReference>
<dbReference type="SUPFAM" id="SSF50129">
    <property type="entry name" value="GroES-like"/>
    <property type="match status" value="1"/>
</dbReference>
<evidence type="ECO:0000313" key="2">
    <source>
        <dbReference type="EMBL" id="GAA4393328.1"/>
    </source>
</evidence>
<proteinExistence type="predicted"/>
<dbReference type="InterPro" id="IPR013154">
    <property type="entry name" value="ADH-like_N"/>
</dbReference>
<dbReference type="PANTHER" id="PTHR44013">
    <property type="entry name" value="ZINC-TYPE ALCOHOL DEHYDROGENASE-LIKE PROTEIN C16A3.02C"/>
    <property type="match status" value="1"/>
</dbReference>
<protein>
    <submittedName>
        <fullName evidence="2">NAD(P)-dependent alcohol dehydrogenase</fullName>
    </submittedName>
</protein>
<dbReference type="RefSeq" id="WP_159902707.1">
    <property type="nucleotide sequence ID" value="NZ_BAABFX010000022.1"/>
</dbReference>
<dbReference type="Pfam" id="PF08240">
    <property type="entry name" value="ADH_N"/>
    <property type="match status" value="1"/>
</dbReference>
<gene>
    <name evidence="2" type="ORF">GCM10023153_13170</name>
</gene>
<dbReference type="SUPFAM" id="SSF51735">
    <property type="entry name" value="NAD(P)-binding Rossmann-fold domains"/>
    <property type="match status" value="1"/>
</dbReference>
<name>A0ABP8JNE7_9MICO</name>
<dbReference type="Gene3D" id="3.40.50.720">
    <property type="entry name" value="NAD(P)-binding Rossmann-like Domain"/>
    <property type="match status" value="1"/>
</dbReference>
<organism evidence="2 3">
    <name type="scientific">Ornithinibacter aureus</name>
    <dbReference type="NCBI Taxonomy" id="622664"/>
    <lineage>
        <taxon>Bacteria</taxon>
        <taxon>Bacillati</taxon>
        <taxon>Actinomycetota</taxon>
        <taxon>Actinomycetes</taxon>
        <taxon>Micrococcales</taxon>
        <taxon>Intrasporangiaceae</taxon>
        <taxon>Ornithinibacter</taxon>
    </lineage>
</organism>
<reference evidence="3" key="1">
    <citation type="journal article" date="2019" name="Int. J. Syst. Evol. Microbiol.">
        <title>The Global Catalogue of Microorganisms (GCM) 10K type strain sequencing project: providing services to taxonomists for standard genome sequencing and annotation.</title>
        <authorList>
            <consortium name="The Broad Institute Genomics Platform"/>
            <consortium name="The Broad Institute Genome Sequencing Center for Infectious Disease"/>
            <person name="Wu L."/>
            <person name="Ma J."/>
        </authorList>
    </citation>
    <scope>NUCLEOTIDE SEQUENCE [LARGE SCALE GENOMIC DNA]</scope>
    <source>
        <strain evidence="3">JCM 17738</strain>
    </source>
</reference>
<dbReference type="Pfam" id="PF13602">
    <property type="entry name" value="ADH_zinc_N_2"/>
    <property type="match status" value="1"/>
</dbReference>
<evidence type="ECO:0000313" key="3">
    <source>
        <dbReference type="Proteomes" id="UP001500390"/>
    </source>
</evidence>
<dbReference type="PANTHER" id="PTHR44013:SF1">
    <property type="entry name" value="ZINC-TYPE ALCOHOL DEHYDROGENASE-LIKE PROTEIN C16A3.02C"/>
    <property type="match status" value="1"/>
</dbReference>
<sequence length="316" mass="32453">MKAVVYDRYGPPSVLRVVDVPVPTPGAGQVLVEVVATSMNLSDWECLVGRPAYARIGGLRRPARPVLGSDIAGRVAAVGPGVTRFSPGDEVYGDNLGLKGGFAQFAVAPESVLAPKPASLTFAQASTLPQAGPIALQGTAGARPGSRVAVNGAGGGSGSLAVQLAKAAGAHVTAVDNAGKLDFLRSLGADAVVDHRVEDVTRLGSFDLVLDLVAHRSVRDYRRALAPGGEYLAVGGSVSTMLRLLTAGTVLGRASGRRLGVLAVKPGPEHFIPLEARCSSGEVRIHIDREVPFDEVPEALASVGEGRVLGKVVVTP</sequence>
<dbReference type="SMART" id="SM00829">
    <property type="entry name" value="PKS_ER"/>
    <property type="match status" value="1"/>
</dbReference>
<keyword evidence="3" id="KW-1185">Reference proteome</keyword>
<accession>A0ABP8JNE7</accession>
<dbReference type="Gene3D" id="3.90.180.10">
    <property type="entry name" value="Medium-chain alcohol dehydrogenases, catalytic domain"/>
    <property type="match status" value="1"/>
</dbReference>
<comment type="caution">
    <text evidence="2">The sequence shown here is derived from an EMBL/GenBank/DDBJ whole genome shotgun (WGS) entry which is preliminary data.</text>
</comment>
<feature type="domain" description="Enoyl reductase (ER)" evidence="1">
    <location>
        <begin position="10"/>
        <end position="314"/>
    </location>
</feature>
<dbReference type="InterPro" id="IPR036291">
    <property type="entry name" value="NAD(P)-bd_dom_sf"/>
</dbReference>
<evidence type="ECO:0000259" key="1">
    <source>
        <dbReference type="SMART" id="SM00829"/>
    </source>
</evidence>
<dbReference type="InterPro" id="IPR011032">
    <property type="entry name" value="GroES-like_sf"/>
</dbReference>
<dbReference type="CDD" id="cd08267">
    <property type="entry name" value="MDR1"/>
    <property type="match status" value="1"/>
</dbReference>
<dbReference type="InterPro" id="IPR020843">
    <property type="entry name" value="ER"/>
</dbReference>
<dbReference type="EMBL" id="BAABFX010000022">
    <property type="protein sequence ID" value="GAA4393328.1"/>
    <property type="molecule type" value="Genomic_DNA"/>
</dbReference>
<dbReference type="Proteomes" id="UP001500390">
    <property type="component" value="Unassembled WGS sequence"/>
</dbReference>